<evidence type="ECO:0000256" key="6">
    <source>
        <dbReference type="ARBA" id="ARBA00023239"/>
    </source>
</evidence>
<evidence type="ECO:0000256" key="5">
    <source>
        <dbReference type="ARBA" id="ARBA00023014"/>
    </source>
</evidence>
<dbReference type="PANTHER" id="PTHR30389:SF17">
    <property type="entry name" value="L(+)-TARTRATE DEHYDRATASE SUBUNIT ALPHA-RELATED"/>
    <property type="match status" value="1"/>
</dbReference>
<evidence type="ECO:0000256" key="3">
    <source>
        <dbReference type="ARBA" id="ARBA00022723"/>
    </source>
</evidence>
<dbReference type="PANTHER" id="PTHR30389">
    <property type="entry name" value="FUMARATE HYDRATASE-RELATED"/>
    <property type="match status" value="1"/>
</dbReference>
<dbReference type="NCBIfam" id="TIGR00722">
    <property type="entry name" value="ttdA_fumA_fumB"/>
    <property type="match status" value="1"/>
</dbReference>
<gene>
    <name evidence="8" type="ORF">IAC55_06545</name>
</gene>
<dbReference type="GO" id="GO:0046872">
    <property type="term" value="F:metal ion binding"/>
    <property type="evidence" value="ECO:0007669"/>
    <property type="project" value="UniProtKB-KW"/>
</dbReference>
<keyword evidence="2" id="KW-0004">4Fe-4S</keyword>
<evidence type="ECO:0000256" key="2">
    <source>
        <dbReference type="ARBA" id="ARBA00022485"/>
    </source>
</evidence>
<dbReference type="EC" id="4.2.1.2" evidence="8"/>
<sequence>MRNISATEITEAVKKLCIEANCVLNDDVYNAIECAKCEEKSPIGKEILNQLTKNADISKNEYMPICQDTGMAIIFVEMGQEVHITDGNLSDAINEGVRKGYTEGYLRKSVVADPFIRENTKDNTPAIIHYDIVSGDKLKITVAPKGFGSENMSRIYMLKPSDGIEGAKKAILETVKEAGPNPCPPMVVGVGCGGNFEMSAYLAKKALLRKIGSHSDKPHIREMEEELLEKMNNLGIGPQGLGGTTTVLGVNIETFPTHIAGMPIAINISCHVTRHAEIEL</sequence>
<accession>A0A9D9H3D2</accession>
<dbReference type="InterPro" id="IPR004646">
    <property type="entry name" value="Fe-S_hydro-lyase_TtdA-typ_cat"/>
</dbReference>
<dbReference type="EMBL" id="JADIMX010000122">
    <property type="protein sequence ID" value="MBO8434961.1"/>
    <property type="molecule type" value="Genomic_DNA"/>
</dbReference>
<reference evidence="8" key="1">
    <citation type="submission" date="2020-10" db="EMBL/GenBank/DDBJ databases">
        <authorList>
            <person name="Gilroy R."/>
        </authorList>
    </citation>
    <scope>NUCLEOTIDE SEQUENCE</scope>
    <source>
        <strain evidence="8">F6-4510</strain>
    </source>
</reference>
<dbReference type="AlphaFoldDB" id="A0A9D9H3D2"/>
<name>A0A9D9H3D2_9FIRM</name>
<evidence type="ECO:0000256" key="1">
    <source>
        <dbReference type="ARBA" id="ARBA00008876"/>
    </source>
</evidence>
<dbReference type="Proteomes" id="UP000823611">
    <property type="component" value="Unassembled WGS sequence"/>
</dbReference>
<comment type="similarity">
    <text evidence="1">Belongs to the class-I fumarase family.</text>
</comment>
<keyword evidence="6 8" id="KW-0456">Lyase</keyword>
<dbReference type="InterPro" id="IPR051208">
    <property type="entry name" value="Class-I_Fumarase/Tartrate_DH"/>
</dbReference>
<dbReference type="Pfam" id="PF05681">
    <property type="entry name" value="Fumerase"/>
    <property type="match status" value="1"/>
</dbReference>
<evidence type="ECO:0000313" key="8">
    <source>
        <dbReference type="EMBL" id="MBO8434961.1"/>
    </source>
</evidence>
<dbReference type="NCBIfam" id="NF004885">
    <property type="entry name" value="PRK06246.1"/>
    <property type="match status" value="1"/>
</dbReference>
<protein>
    <submittedName>
        <fullName evidence="8">Fumarate hydratase</fullName>
        <ecNumber evidence="8">4.2.1.2</ecNumber>
    </submittedName>
</protein>
<dbReference type="GO" id="GO:0004333">
    <property type="term" value="F:fumarate hydratase activity"/>
    <property type="evidence" value="ECO:0007669"/>
    <property type="project" value="UniProtKB-EC"/>
</dbReference>
<keyword evidence="4" id="KW-0408">Iron</keyword>
<evidence type="ECO:0000259" key="7">
    <source>
        <dbReference type="Pfam" id="PF05681"/>
    </source>
</evidence>
<dbReference type="GO" id="GO:0051539">
    <property type="term" value="F:4 iron, 4 sulfur cluster binding"/>
    <property type="evidence" value="ECO:0007669"/>
    <property type="project" value="UniProtKB-KW"/>
</dbReference>
<proteinExistence type="inferred from homology"/>
<evidence type="ECO:0000256" key="4">
    <source>
        <dbReference type="ARBA" id="ARBA00023004"/>
    </source>
</evidence>
<organism evidence="8 9">
    <name type="scientific">Candidatus Fimicola merdigallinarum</name>
    <dbReference type="NCBI Taxonomy" id="2840819"/>
    <lineage>
        <taxon>Bacteria</taxon>
        <taxon>Bacillati</taxon>
        <taxon>Bacillota</taxon>
        <taxon>Clostridia</taxon>
        <taxon>Lachnospirales</taxon>
        <taxon>Lachnospiraceae</taxon>
        <taxon>Lachnospiraceae incertae sedis</taxon>
        <taxon>Candidatus Fimicola</taxon>
    </lineage>
</organism>
<keyword evidence="5" id="KW-0411">Iron-sulfur</keyword>
<keyword evidence="3" id="KW-0479">Metal-binding</keyword>
<reference evidence="8" key="2">
    <citation type="journal article" date="2021" name="PeerJ">
        <title>Extensive microbial diversity within the chicken gut microbiome revealed by metagenomics and culture.</title>
        <authorList>
            <person name="Gilroy R."/>
            <person name="Ravi A."/>
            <person name="Getino M."/>
            <person name="Pursley I."/>
            <person name="Horton D.L."/>
            <person name="Alikhan N.F."/>
            <person name="Baker D."/>
            <person name="Gharbi K."/>
            <person name="Hall N."/>
            <person name="Watson M."/>
            <person name="Adriaenssens E.M."/>
            <person name="Foster-Nyarko E."/>
            <person name="Jarju S."/>
            <person name="Secka A."/>
            <person name="Antonio M."/>
            <person name="Oren A."/>
            <person name="Chaudhuri R.R."/>
            <person name="La Ragione R."/>
            <person name="Hildebrand F."/>
            <person name="Pallen M.J."/>
        </authorList>
    </citation>
    <scope>NUCLEOTIDE SEQUENCE</scope>
    <source>
        <strain evidence="8">F6-4510</strain>
    </source>
</reference>
<evidence type="ECO:0000313" key="9">
    <source>
        <dbReference type="Proteomes" id="UP000823611"/>
    </source>
</evidence>
<comment type="caution">
    <text evidence="8">The sequence shown here is derived from an EMBL/GenBank/DDBJ whole genome shotgun (WGS) entry which is preliminary data.</text>
</comment>
<feature type="domain" description="Fe-S hydro-lyase tartrate dehydratase alpha-type catalytic" evidence="7">
    <location>
        <begin position="10"/>
        <end position="278"/>
    </location>
</feature>